<feature type="transmembrane region" description="Helical" evidence="1">
    <location>
        <begin position="284"/>
        <end position="306"/>
    </location>
</feature>
<feature type="chain" id="PRO_5040154272" description="Nose resistant-to-fluoxetine protein N-terminal domain-containing protein" evidence="2">
    <location>
        <begin position="21"/>
        <end position="707"/>
    </location>
</feature>
<feature type="transmembrane region" description="Helical" evidence="1">
    <location>
        <begin position="361"/>
        <end position="379"/>
    </location>
</feature>
<evidence type="ECO:0000259" key="3">
    <source>
        <dbReference type="SMART" id="SM00703"/>
    </source>
</evidence>
<dbReference type="GO" id="GO:0016747">
    <property type="term" value="F:acyltransferase activity, transferring groups other than amino-acyl groups"/>
    <property type="evidence" value="ECO:0007669"/>
    <property type="project" value="InterPro"/>
</dbReference>
<reference evidence="4" key="1">
    <citation type="submission" date="2022-01" db="EMBL/GenBank/DDBJ databases">
        <authorList>
            <person name="King R."/>
        </authorList>
    </citation>
    <scope>NUCLEOTIDE SEQUENCE</scope>
</reference>
<proteinExistence type="predicted"/>
<feature type="transmembrane region" description="Helical" evidence="1">
    <location>
        <begin position="594"/>
        <end position="616"/>
    </location>
</feature>
<dbReference type="Pfam" id="PF01757">
    <property type="entry name" value="Acyl_transf_3"/>
    <property type="match status" value="1"/>
</dbReference>
<keyword evidence="1" id="KW-0472">Membrane</keyword>
<feature type="transmembrane region" description="Helical" evidence="1">
    <location>
        <begin position="639"/>
        <end position="665"/>
    </location>
</feature>
<feature type="transmembrane region" description="Helical" evidence="1">
    <location>
        <begin position="452"/>
        <end position="471"/>
    </location>
</feature>
<feature type="transmembrane region" description="Helical" evidence="1">
    <location>
        <begin position="491"/>
        <end position="512"/>
    </location>
</feature>
<evidence type="ECO:0000313" key="5">
    <source>
        <dbReference type="Proteomes" id="UP001153636"/>
    </source>
</evidence>
<feature type="transmembrane region" description="Helical" evidence="1">
    <location>
        <begin position="424"/>
        <end position="445"/>
    </location>
</feature>
<dbReference type="EMBL" id="OV651830">
    <property type="protein sequence ID" value="CAH1104896.1"/>
    <property type="molecule type" value="Genomic_DNA"/>
</dbReference>
<dbReference type="PANTHER" id="PTHR11161:SF72">
    <property type="entry name" value="FI21449P1"/>
    <property type="match status" value="1"/>
</dbReference>
<dbReference type="Pfam" id="PF20146">
    <property type="entry name" value="NRF"/>
    <property type="match status" value="1"/>
</dbReference>
<feature type="transmembrane region" description="Helical" evidence="1">
    <location>
        <begin position="565"/>
        <end position="582"/>
    </location>
</feature>
<dbReference type="SMART" id="SM00703">
    <property type="entry name" value="NRF"/>
    <property type="match status" value="1"/>
</dbReference>
<feature type="domain" description="Nose resistant-to-fluoxetine protein N-terminal" evidence="3">
    <location>
        <begin position="51"/>
        <end position="200"/>
    </location>
</feature>
<feature type="transmembrane region" description="Helical" evidence="1">
    <location>
        <begin position="524"/>
        <end position="545"/>
    </location>
</feature>
<dbReference type="InterPro" id="IPR002656">
    <property type="entry name" value="Acyl_transf_3_dom"/>
</dbReference>
<keyword evidence="2" id="KW-0732">Signal</keyword>
<dbReference type="AlphaFoldDB" id="A0A9P0CNH2"/>
<dbReference type="OrthoDB" id="118951at2759"/>
<evidence type="ECO:0000256" key="1">
    <source>
        <dbReference type="SAM" id="Phobius"/>
    </source>
</evidence>
<name>A0A9P0CNH2_9CUCU</name>
<dbReference type="PANTHER" id="PTHR11161">
    <property type="entry name" value="O-ACYLTRANSFERASE"/>
    <property type="match status" value="1"/>
</dbReference>
<evidence type="ECO:0000313" key="4">
    <source>
        <dbReference type="EMBL" id="CAH1104896.1"/>
    </source>
</evidence>
<dbReference type="InterPro" id="IPR006621">
    <property type="entry name" value="Nose-resist-to-fluoxetine_N"/>
</dbReference>
<dbReference type="Proteomes" id="UP001153636">
    <property type="component" value="Chromosome 18"/>
</dbReference>
<keyword evidence="1" id="KW-1133">Transmembrane helix</keyword>
<feature type="transmembrane region" description="Helical" evidence="1">
    <location>
        <begin position="318"/>
        <end position="340"/>
    </location>
</feature>
<accession>A0A9P0CNH2</accession>
<feature type="signal peptide" evidence="2">
    <location>
        <begin position="1"/>
        <end position="20"/>
    </location>
</feature>
<keyword evidence="5" id="KW-1185">Reference proteome</keyword>
<evidence type="ECO:0000256" key="2">
    <source>
        <dbReference type="SAM" id="SignalP"/>
    </source>
</evidence>
<dbReference type="InterPro" id="IPR052728">
    <property type="entry name" value="O2_lipid_transport_reg"/>
</dbReference>
<protein>
    <recommendedName>
        <fullName evidence="3">Nose resistant-to-fluoxetine protein N-terminal domain-containing protein</fullName>
    </recommendedName>
</protein>
<keyword evidence="1" id="KW-0812">Transmembrane</keyword>
<feature type="transmembrane region" description="Helical" evidence="1">
    <location>
        <begin position="212"/>
        <end position="234"/>
    </location>
</feature>
<organism evidence="4 5">
    <name type="scientific">Psylliodes chrysocephalus</name>
    <dbReference type="NCBI Taxonomy" id="3402493"/>
    <lineage>
        <taxon>Eukaryota</taxon>
        <taxon>Metazoa</taxon>
        <taxon>Ecdysozoa</taxon>
        <taxon>Arthropoda</taxon>
        <taxon>Hexapoda</taxon>
        <taxon>Insecta</taxon>
        <taxon>Pterygota</taxon>
        <taxon>Neoptera</taxon>
        <taxon>Endopterygota</taxon>
        <taxon>Coleoptera</taxon>
        <taxon>Polyphaga</taxon>
        <taxon>Cucujiformia</taxon>
        <taxon>Chrysomeloidea</taxon>
        <taxon>Chrysomelidae</taxon>
        <taxon>Galerucinae</taxon>
        <taxon>Alticini</taxon>
        <taxon>Psylliodes</taxon>
    </lineage>
</organism>
<sequence>MFKILACIILISFNVFNTEATPKKFKFVIPPFIIKSLKNKVEHVLEMAGGNSQCAKDIKTLFNDALHMKRWALEMLDATGKLQSGIFAGNFFMNGNFDECIDIKEMRNKTIRGQYCTVLLTPSDRYSHSFDFSNAATLKEVFGVKTSSQISDVLKNIKMSYGICIPDSCSIGNLQTLWDYVEYTFRIPVHLNFFDTMCSTKIKGIKPFDFDVLVHACFGLYFILLALITGYDILFHQKVKGTDSLWISFSIYTNAKKIFTVNDELTENNFLAGISGIKAICMLWILYAHRVLLNLLTGATNLIYVLEWKSKVFTAFNLSSSFAVDTFLMLSGLLLSFSILTYKSTRPKMTIPVLPLYIYRFLRLSPALIAMILFNISIFKHLNNGPIWPLRATTLAVTCSKTWLATLLFLSNMIDVNYQCMEQAWYLAVDCQLFFISPIILVNLLSKPVRTVLACIGICLLTGIYTFIITIRNNYGSIYFESNKEYYTNIYTSTIVRMPPWFIGIIFGYILFKYKHIKLTKVVSSLAWITAFLTLAGLILVHLVFTATNEYNVMNAAIFNSSARQFWALAIGLILFLCTINRDGKINAFLSMPLFRIIVRISYSVYLTQGAVLIYFTSGKKNSTYFSDITNIHDFLGDLFFIFIMGLLWCLAFESPFIAVAKYLYKREELSRNKVAQKRKKNKKTKNNYIVCVYKYEEDEDTMKKIK</sequence>
<gene>
    <name evidence="4" type="ORF">PSYICH_LOCUS5876</name>
</gene>